<accession>A0A0B5AU58</accession>
<dbReference type="KEGG" id="jeo:JMA_22320"/>
<sequence>MNENFKDQLMHWASSNQIAVKRQPLQSEKKSRDKEKLSQRDLRELMGADRQTYVRKRGGALKQR</sequence>
<dbReference type="OrthoDB" id="2440833at2"/>
<gene>
    <name evidence="2" type="ORF">JMA_22320</name>
</gene>
<dbReference type="Proteomes" id="UP000031449">
    <property type="component" value="Chromosome"/>
</dbReference>
<dbReference type="AlphaFoldDB" id="A0A0B5AU58"/>
<organism evidence="2 3">
    <name type="scientific">Jeotgalibacillus malaysiensis</name>
    <dbReference type="NCBI Taxonomy" id="1508404"/>
    <lineage>
        <taxon>Bacteria</taxon>
        <taxon>Bacillati</taxon>
        <taxon>Bacillota</taxon>
        <taxon>Bacilli</taxon>
        <taxon>Bacillales</taxon>
        <taxon>Caryophanaceae</taxon>
        <taxon>Jeotgalibacillus</taxon>
    </lineage>
</organism>
<evidence type="ECO:0000256" key="1">
    <source>
        <dbReference type="SAM" id="MobiDB-lite"/>
    </source>
</evidence>
<evidence type="ECO:0000313" key="3">
    <source>
        <dbReference type="Proteomes" id="UP000031449"/>
    </source>
</evidence>
<dbReference type="HOGENOM" id="CLU_202324_1_0_9"/>
<protein>
    <recommendedName>
        <fullName evidence="4">Phage protein</fullName>
    </recommendedName>
</protein>
<reference evidence="2 3" key="1">
    <citation type="submission" date="2014-08" db="EMBL/GenBank/DDBJ databases">
        <title>Complete genome of a marine bacteria Jeotgalibacillus malaysiensis.</title>
        <authorList>
            <person name="Yaakop A.S."/>
            <person name="Chan K.-G."/>
            <person name="Goh K.M."/>
        </authorList>
    </citation>
    <scope>NUCLEOTIDE SEQUENCE [LARGE SCALE GENOMIC DNA]</scope>
    <source>
        <strain evidence="2 3">D5</strain>
    </source>
</reference>
<dbReference type="STRING" id="1508404.JMA_22320"/>
<dbReference type="BioCyc" id="JESP1508404:G14D9-11487-MONOMER"/>
<evidence type="ECO:0008006" key="4">
    <source>
        <dbReference type="Google" id="ProtNLM"/>
    </source>
</evidence>
<feature type="region of interest" description="Disordered" evidence="1">
    <location>
        <begin position="15"/>
        <end position="64"/>
    </location>
</feature>
<feature type="compositionally biased region" description="Basic residues" evidence="1">
    <location>
        <begin position="53"/>
        <end position="64"/>
    </location>
</feature>
<name>A0A0B5AU58_9BACL</name>
<evidence type="ECO:0000313" key="2">
    <source>
        <dbReference type="EMBL" id="AJD91549.1"/>
    </source>
</evidence>
<feature type="compositionally biased region" description="Basic and acidic residues" evidence="1">
    <location>
        <begin position="27"/>
        <end position="47"/>
    </location>
</feature>
<dbReference type="EMBL" id="CP009416">
    <property type="protein sequence ID" value="AJD91549.1"/>
    <property type="molecule type" value="Genomic_DNA"/>
</dbReference>
<proteinExistence type="predicted"/>
<keyword evidence="3" id="KW-1185">Reference proteome</keyword>